<evidence type="ECO:0000313" key="3">
    <source>
        <dbReference type="Proteomes" id="UP000663292"/>
    </source>
</evidence>
<gene>
    <name evidence="2" type="ORF">HSEST_0059</name>
</gene>
<reference evidence="2 3" key="1">
    <citation type="submission" date="2020-11" db="EMBL/GenBank/DDBJ databases">
        <title>Carbohydrate-dependent, anaerobic sulfur respiration: A novel catabolism in halophilic archaea.</title>
        <authorList>
            <person name="Sorokin D.Y."/>
            <person name="Messina E."/>
            <person name="Smedile F."/>
            <person name="La Cono V."/>
            <person name="Hallsworth J.E."/>
            <person name="Yakimov M.M."/>
        </authorList>
    </citation>
    <scope>NUCLEOTIDE SEQUENCE [LARGE SCALE GENOMIC DNA]</scope>
    <source>
        <strain evidence="2 3">HSR-Est</strain>
    </source>
</reference>
<name>A0A897NLJ7_9EURY</name>
<organism evidence="2 3">
    <name type="scientific">Halapricum desulfuricans</name>
    <dbReference type="NCBI Taxonomy" id="2841257"/>
    <lineage>
        <taxon>Archaea</taxon>
        <taxon>Methanobacteriati</taxon>
        <taxon>Methanobacteriota</taxon>
        <taxon>Stenosarchaea group</taxon>
        <taxon>Halobacteria</taxon>
        <taxon>Halobacteriales</taxon>
        <taxon>Haloarculaceae</taxon>
        <taxon>Halapricum</taxon>
    </lineage>
</organism>
<accession>A0A897NLJ7</accession>
<dbReference type="EMBL" id="CP064791">
    <property type="protein sequence ID" value="QSG13622.1"/>
    <property type="molecule type" value="Genomic_DNA"/>
</dbReference>
<sequence>MGVDGEQFGMSLRSTPDDTTAGAELPAVVPFDLSPLTRLSCQLGERIVSEDESIRRGEWTYVDGTWSLSVFEVTDYTVVLRVRTPVGRQRFYGAIQTDIESVEPQLEAADGWQRQR</sequence>
<dbReference type="Proteomes" id="UP000663292">
    <property type="component" value="Chromosome"/>
</dbReference>
<evidence type="ECO:0000313" key="2">
    <source>
        <dbReference type="EMBL" id="QSG13622.1"/>
    </source>
</evidence>
<proteinExistence type="predicted"/>
<protein>
    <submittedName>
        <fullName evidence="2">Uncharacterized protein</fullName>
    </submittedName>
</protein>
<feature type="region of interest" description="Disordered" evidence="1">
    <location>
        <begin position="1"/>
        <end position="21"/>
    </location>
</feature>
<keyword evidence="3" id="KW-1185">Reference proteome</keyword>
<evidence type="ECO:0000256" key="1">
    <source>
        <dbReference type="SAM" id="MobiDB-lite"/>
    </source>
</evidence>
<dbReference type="AlphaFoldDB" id="A0A897NLJ7"/>